<evidence type="ECO:0000256" key="2">
    <source>
        <dbReference type="ARBA" id="ARBA00022723"/>
    </source>
</evidence>
<dbReference type="SUPFAM" id="SSF55856">
    <property type="entry name" value="Cytochrome b5-like heme/steroid binding domain"/>
    <property type="match status" value="1"/>
</dbReference>
<dbReference type="PROSITE" id="PS50255">
    <property type="entry name" value="CYTOCHROME_B5_2"/>
    <property type="match status" value="1"/>
</dbReference>
<evidence type="ECO:0000259" key="6">
    <source>
        <dbReference type="PROSITE" id="PS50255"/>
    </source>
</evidence>
<keyword evidence="2 5" id="KW-0479">Metal-binding</keyword>
<dbReference type="AlphaFoldDB" id="A0A559MBV5"/>
<dbReference type="Gene3D" id="3.10.120.10">
    <property type="entry name" value="Cytochrome b5-like heme/steroid binding domain"/>
    <property type="match status" value="1"/>
</dbReference>
<evidence type="ECO:0000256" key="4">
    <source>
        <dbReference type="ARBA" id="ARBA00038168"/>
    </source>
</evidence>
<dbReference type="Pfam" id="PF00173">
    <property type="entry name" value="Cyt-b5"/>
    <property type="match status" value="1"/>
</dbReference>
<dbReference type="InterPro" id="IPR036400">
    <property type="entry name" value="Cyt_B5-like_heme/steroid_sf"/>
</dbReference>
<keyword evidence="3 5" id="KW-0408">Iron</keyword>
<name>A0A559MBV5_9HELO</name>
<comment type="similarity">
    <text evidence="4 5">Belongs to the cytochrome b5 family.</text>
</comment>
<keyword evidence="8" id="KW-1185">Reference proteome</keyword>
<dbReference type="GO" id="GO:0046872">
    <property type="term" value="F:metal ion binding"/>
    <property type="evidence" value="ECO:0007669"/>
    <property type="project" value="UniProtKB-UniRule"/>
</dbReference>
<dbReference type="EMBL" id="QGML01000885">
    <property type="protein sequence ID" value="TVY90383.1"/>
    <property type="molecule type" value="Genomic_DNA"/>
</dbReference>
<sequence>MGWLKIGTRKAPLLQTQTEFPQDWKGASTQHIENLRTVPRYAFAITDVQDKDLPFIPAPEVSQRISAGAGGLLIVVDNIVYDCTDFIREHPGGEQVIRSFAGAECSWQFWRFHGKRDMEDFGKALRVGRTEGLENRFREPDRYVGLRGWGNDVWD</sequence>
<keyword evidence="1 5" id="KW-0349">Heme</keyword>
<comment type="caution">
    <text evidence="7">The sequence shown here is derived from an EMBL/GenBank/DDBJ whole genome shotgun (WGS) entry which is preliminary data.</text>
</comment>
<feature type="domain" description="Cytochrome b5 heme-binding" evidence="6">
    <location>
        <begin position="53"/>
        <end position="131"/>
    </location>
</feature>
<evidence type="ECO:0000256" key="5">
    <source>
        <dbReference type="RuleBase" id="RU362121"/>
    </source>
</evidence>
<evidence type="ECO:0000256" key="3">
    <source>
        <dbReference type="ARBA" id="ARBA00023004"/>
    </source>
</evidence>
<dbReference type="InterPro" id="IPR001199">
    <property type="entry name" value="Cyt_B5-like_heme/steroid-bd"/>
</dbReference>
<dbReference type="Proteomes" id="UP000315522">
    <property type="component" value="Unassembled WGS sequence"/>
</dbReference>
<evidence type="ECO:0000256" key="1">
    <source>
        <dbReference type="ARBA" id="ARBA00022617"/>
    </source>
</evidence>
<dbReference type="GO" id="GO:0016020">
    <property type="term" value="C:membrane"/>
    <property type="evidence" value="ECO:0007669"/>
    <property type="project" value="TreeGrafter"/>
</dbReference>
<proteinExistence type="inferred from homology"/>
<dbReference type="InterPro" id="IPR018506">
    <property type="entry name" value="Cyt_B5_heme-BS"/>
</dbReference>
<dbReference type="PANTHER" id="PTHR19359">
    <property type="entry name" value="CYTOCHROME B5"/>
    <property type="match status" value="1"/>
</dbReference>
<gene>
    <name evidence="7" type="ORF">LAWI1_G002389</name>
</gene>
<dbReference type="PROSITE" id="PS00191">
    <property type="entry name" value="CYTOCHROME_B5_1"/>
    <property type="match status" value="1"/>
</dbReference>
<organism evidence="7 8">
    <name type="scientific">Lachnellula willkommii</name>
    <dbReference type="NCBI Taxonomy" id="215461"/>
    <lineage>
        <taxon>Eukaryota</taxon>
        <taxon>Fungi</taxon>
        <taxon>Dikarya</taxon>
        <taxon>Ascomycota</taxon>
        <taxon>Pezizomycotina</taxon>
        <taxon>Leotiomycetes</taxon>
        <taxon>Helotiales</taxon>
        <taxon>Lachnaceae</taxon>
        <taxon>Lachnellula</taxon>
    </lineage>
</organism>
<dbReference type="SMART" id="SM01117">
    <property type="entry name" value="Cyt-b5"/>
    <property type="match status" value="1"/>
</dbReference>
<reference evidence="7 8" key="1">
    <citation type="submission" date="2018-05" db="EMBL/GenBank/DDBJ databases">
        <title>Genome sequencing and assembly of the regulated plant pathogen Lachnellula willkommii and related sister species for the development of diagnostic species identification markers.</title>
        <authorList>
            <person name="Giroux E."/>
            <person name="Bilodeau G."/>
        </authorList>
    </citation>
    <scope>NUCLEOTIDE SEQUENCE [LARGE SCALE GENOMIC DNA]</scope>
    <source>
        <strain evidence="7 8">CBS 172.35</strain>
    </source>
</reference>
<dbReference type="PRINTS" id="PR00363">
    <property type="entry name" value="CYTOCHROMEB5"/>
</dbReference>
<evidence type="ECO:0000313" key="8">
    <source>
        <dbReference type="Proteomes" id="UP000315522"/>
    </source>
</evidence>
<dbReference type="GO" id="GO:0020037">
    <property type="term" value="F:heme binding"/>
    <property type="evidence" value="ECO:0007669"/>
    <property type="project" value="UniProtKB-UniRule"/>
</dbReference>
<accession>A0A559MBV5</accession>
<dbReference type="InterPro" id="IPR050668">
    <property type="entry name" value="Cytochrome_b5"/>
</dbReference>
<evidence type="ECO:0000313" key="7">
    <source>
        <dbReference type="EMBL" id="TVY90383.1"/>
    </source>
</evidence>
<dbReference type="PANTHER" id="PTHR19359:SF95">
    <property type="entry name" value="CYTOCHROME B5 TYPE B"/>
    <property type="match status" value="1"/>
</dbReference>
<protein>
    <submittedName>
        <fullName evidence="7">Putative cytochrome b5</fullName>
    </submittedName>
</protein>